<feature type="domain" description="PhoU" evidence="8">
    <location>
        <begin position="122"/>
        <end position="203"/>
    </location>
</feature>
<evidence type="ECO:0000256" key="4">
    <source>
        <dbReference type="ARBA" id="ARBA00022448"/>
    </source>
</evidence>
<dbReference type="GO" id="GO:0030643">
    <property type="term" value="P:intracellular phosphate ion homeostasis"/>
    <property type="evidence" value="ECO:0007669"/>
    <property type="project" value="InterPro"/>
</dbReference>
<dbReference type="InterPro" id="IPR028366">
    <property type="entry name" value="PhoU"/>
</dbReference>
<gene>
    <name evidence="9" type="primary">phoU</name>
    <name evidence="9" type="ORF">H9830_14255</name>
</gene>
<comment type="function">
    <text evidence="7">Plays a role in the regulation of phosphate uptake.</text>
</comment>
<evidence type="ECO:0000313" key="9">
    <source>
        <dbReference type="EMBL" id="HIY67426.1"/>
    </source>
</evidence>
<comment type="subcellular location">
    <subcellularLocation>
        <location evidence="1 7">Cytoplasm</location>
    </subcellularLocation>
</comment>
<feature type="domain" description="PhoU" evidence="8">
    <location>
        <begin position="19"/>
        <end position="103"/>
    </location>
</feature>
<dbReference type="FunFam" id="1.20.58.220:FF:000004">
    <property type="entry name" value="Phosphate-specific transport system accessory protein PhoU"/>
    <property type="match status" value="1"/>
</dbReference>
<evidence type="ECO:0000256" key="5">
    <source>
        <dbReference type="ARBA" id="ARBA00022490"/>
    </source>
</evidence>
<evidence type="ECO:0000256" key="2">
    <source>
        <dbReference type="ARBA" id="ARBA00008107"/>
    </source>
</evidence>
<dbReference type="GO" id="GO:0006817">
    <property type="term" value="P:phosphate ion transport"/>
    <property type="evidence" value="ECO:0007669"/>
    <property type="project" value="UniProtKB-KW"/>
</dbReference>
<organism evidence="9 10">
    <name type="scientific">Candidatus Agrococcus pullicola</name>
    <dbReference type="NCBI Taxonomy" id="2838429"/>
    <lineage>
        <taxon>Bacteria</taxon>
        <taxon>Bacillati</taxon>
        <taxon>Actinomycetota</taxon>
        <taxon>Actinomycetes</taxon>
        <taxon>Micrococcales</taxon>
        <taxon>Microbacteriaceae</taxon>
        <taxon>Agrococcus</taxon>
    </lineage>
</organism>
<dbReference type="AlphaFoldDB" id="A0A9D2C9N4"/>
<accession>A0A9D2C9N4</accession>
<dbReference type="InterPro" id="IPR026022">
    <property type="entry name" value="PhoU_dom"/>
</dbReference>
<proteinExistence type="inferred from homology"/>
<reference evidence="9" key="2">
    <citation type="submission" date="2021-04" db="EMBL/GenBank/DDBJ databases">
        <authorList>
            <person name="Gilroy R."/>
        </authorList>
    </citation>
    <scope>NUCLEOTIDE SEQUENCE</scope>
    <source>
        <strain evidence="9">ChiGjej1B1-98</strain>
    </source>
</reference>
<dbReference type="Gene3D" id="1.20.58.220">
    <property type="entry name" value="Phosphate transport system protein phou homolog 2, domain 2"/>
    <property type="match status" value="1"/>
</dbReference>
<dbReference type="PIRSF" id="PIRSF003107">
    <property type="entry name" value="PhoU"/>
    <property type="match status" value="1"/>
</dbReference>
<dbReference type="GO" id="GO:0005737">
    <property type="term" value="C:cytoplasm"/>
    <property type="evidence" value="ECO:0007669"/>
    <property type="project" value="UniProtKB-SubCell"/>
</dbReference>
<comment type="similarity">
    <text evidence="2 7">Belongs to the PhoU family.</text>
</comment>
<dbReference type="SUPFAM" id="SSF109755">
    <property type="entry name" value="PhoU-like"/>
    <property type="match status" value="1"/>
</dbReference>
<dbReference type="InterPro" id="IPR038078">
    <property type="entry name" value="PhoU-like_sf"/>
</dbReference>
<comment type="subunit">
    <text evidence="3 7">Homodimer.</text>
</comment>
<dbReference type="NCBIfam" id="TIGR02135">
    <property type="entry name" value="phoU_full"/>
    <property type="match status" value="1"/>
</dbReference>
<sequence length="219" mass="24722">MREVFQQELAEVQERLVAIAESVHEAITLAQQAFSTSDVALAERVIEGDQHIDAQADELDELAIDVIARQGPVARDLRILVSSLRISASLERMGDLARHIATLARYRFPDAVVPEPLITTFERMGELDIEIARLNVELLKTENIEFYEKISELDIELDELHKSVFDSVLAEEWNEPANATVDVTLASRYHERFADHAVTIGKKIQYLSTGDWAPVEEEL</sequence>
<dbReference type="PANTHER" id="PTHR42930:SF3">
    <property type="entry name" value="PHOSPHATE-SPECIFIC TRANSPORT SYSTEM ACCESSORY PROTEIN PHOU"/>
    <property type="match status" value="1"/>
</dbReference>
<dbReference type="Pfam" id="PF01895">
    <property type="entry name" value="PhoU"/>
    <property type="match status" value="2"/>
</dbReference>
<keyword evidence="5 7" id="KW-0963">Cytoplasm</keyword>
<evidence type="ECO:0000256" key="7">
    <source>
        <dbReference type="PIRNR" id="PIRNR003107"/>
    </source>
</evidence>
<name>A0A9D2C9N4_9MICO</name>
<reference evidence="9" key="1">
    <citation type="journal article" date="2021" name="PeerJ">
        <title>Extensive microbial diversity within the chicken gut microbiome revealed by metagenomics and culture.</title>
        <authorList>
            <person name="Gilroy R."/>
            <person name="Ravi A."/>
            <person name="Getino M."/>
            <person name="Pursley I."/>
            <person name="Horton D.L."/>
            <person name="Alikhan N.F."/>
            <person name="Baker D."/>
            <person name="Gharbi K."/>
            <person name="Hall N."/>
            <person name="Watson M."/>
            <person name="Adriaenssens E.M."/>
            <person name="Foster-Nyarko E."/>
            <person name="Jarju S."/>
            <person name="Secka A."/>
            <person name="Antonio M."/>
            <person name="Oren A."/>
            <person name="Chaudhuri R.R."/>
            <person name="La Ragione R."/>
            <person name="Hildebrand F."/>
            <person name="Pallen M.J."/>
        </authorList>
    </citation>
    <scope>NUCLEOTIDE SEQUENCE</scope>
    <source>
        <strain evidence="9">ChiGjej1B1-98</strain>
    </source>
</reference>
<comment type="caution">
    <text evidence="9">The sequence shown here is derived from an EMBL/GenBank/DDBJ whole genome shotgun (WGS) entry which is preliminary data.</text>
</comment>
<dbReference type="Proteomes" id="UP000824005">
    <property type="component" value="Unassembled WGS sequence"/>
</dbReference>
<keyword evidence="4 7" id="KW-0813">Transport</keyword>
<dbReference type="GO" id="GO:0045936">
    <property type="term" value="P:negative regulation of phosphate metabolic process"/>
    <property type="evidence" value="ECO:0007669"/>
    <property type="project" value="InterPro"/>
</dbReference>
<protein>
    <recommendedName>
        <fullName evidence="7">Phosphate-specific transport system accessory protein PhoU</fullName>
    </recommendedName>
</protein>
<evidence type="ECO:0000256" key="6">
    <source>
        <dbReference type="ARBA" id="ARBA00022592"/>
    </source>
</evidence>
<dbReference type="PANTHER" id="PTHR42930">
    <property type="entry name" value="PHOSPHATE-SPECIFIC TRANSPORT SYSTEM ACCESSORY PROTEIN PHOU"/>
    <property type="match status" value="1"/>
</dbReference>
<evidence type="ECO:0000259" key="8">
    <source>
        <dbReference type="Pfam" id="PF01895"/>
    </source>
</evidence>
<evidence type="ECO:0000256" key="3">
    <source>
        <dbReference type="ARBA" id="ARBA00011738"/>
    </source>
</evidence>
<dbReference type="EMBL" id="DXDC01000432">
    <property type="protein sequence ID" value="HIY67426.1"/>
    <property type="molecule type" value="Genomic_DNA"/>
</dbReference>
<evidence type="ECO:0000313" key="10">
    <source>
        <dbReference type="Proteomes" id="UP000824005"/>
    </source>
</evidence>
<keyword evidence="6 7" id="KW-0592">Phosphate transport</keyword>
<evidence type="ECO:0000256" key="1">
    <source>
        <dbReference type="ARBA" id="ARBA00004496"/>
    </source>
</evidence>